<dbReference type="PROSITE" id="PS50878">
    <property type="entry name" value="RT_POL"/>
    <property type="match status" value="1"/>
</dbReference>
<comment type="caution">
    <text evidence="3">The sequence shown here is derived from an EMBL/GenBank/DDBJ whole genome shotgun (WGS) entry which is preliminary data.</text>
</comment>
<dbReference type="InterPro" id="IPR043502">
    <property type="entry name" value="DNA/RNA_pol_sf"/>
</dbReference>
<protein>
    <recommendedName>
        <fullName evidence="2">Reverse transcriptase domain-containing protein</fullName>
    </recommendedName>
</protein>
<feature type="region of interest" description="Disordered" evidence="1">
    <location>
        <begin position="90"/>
        <end position="115"/>
    </location>
</feature>
<organism evidence="3 4">
    <name type="scientific">Lactuca sativa</name>
    <name type="common">Garden lettuce</name>
    <dbReference type="NCBI Taxonomy" id="4236"/>
    <lineage>
        <taxon>Eukaryota</taxon>
        <taxon>Viridiplantae</taxon>
        <taxon>Streptophyta</taxon>
        <taxon>Embryophyta</taxon>
        <taxon>Tracheophyta</taxon>
        <taxon>Spermatophyta</taxon>
        <taxon>Magnoliopsida</taxon>
        <taxon>eudicotyledons</taxon>
        <taxon>Gunneridae</taxon>
        <taxon>Pentapetalae</taxon>
        <taxon>asterids</taxon>
        <taxon>campanulids</taxon>
        <taxon>Asterales</taxon>
        <taxon>Asteraceae</taxon>
        <taxon>Cichorioideae</taxon>
        <taxon>Cichorieae</taxon>
        <taxon>Lactucinae</taxon>
        <taxon>Lactuca</taxon>
    </lineage>
</organism>
<dbReference type="Proteomes" id="UP000235145">
    <property type="component" value="Unassembled WGS sequence"/>
</dbReference>
<reference evidence="3 4" key="1">
    <citation type="journal article" date="2017" name="Nat. Commun.">
        <title>Genome assembly with in vitro proximity ligation data and whole-genome triplication in lettuce.</title>
        <authorList>
            <person name="Reyes-Chin-Wo S."/>
            <person name="Wang Z."/>
            <person name="Yang X."/>
            <person name="Kozik A."/>
            <person name="Arikit S."/>
            <person name="Song C."/>
            <person name="Xia L."/>
            <person name="Froenicke L."/>
            <person name="Lavelle D.O."/>
            <person name="Truco M.J."/>
            <person name="Xia R."/>
            <person name="Zhu S."/>
            <person name="Xu C."/>
            <person name="Xu H."/>
            <person name="Xu X."/>
            <person name="Cox K."/>
            <person name="Korf I."/>
            <person name="Meyers B.C."/>
            <person name="Michelmore R.W."/>
        </authorList>
    </citation>
    <scope>NUCLEOTIDE SEQUENCE [LARGE SCALE GENOMIC DNA]</scope>
    <source>
        <strain evidence="4">cv. Salinas</strain>
        <tissue evidence="3">Seedlings</tissue>
    </source>
</reference>
<name>A0A9R1XVB2_LACSA</name>
<dbReference type="Pfam" id="PF00078">
    <property type="entry name" value="RVT_1"/>
    <property type="match status" value="1"/>
</dbReference>
<keyword evidence="4" id="KW-1185">Reference proteome</keyword>
<dbReference type="Gene3D" id="3.60.10.10">
    <property type="entry name" value="Endonuclease/exonuclease/phosphatase"/>
    <property type="match status" value="1"/>
</dbReference>
<evidence type="ECO:0000313" key="4">
    <source>
        <dbReference type="Proteomes" id="UP000235145"/>
    </source>
</evidence>
<evidence type="ECO:0000256" key="1">
    <source>
        <dbReference type="SAM" id="MobiDB-lite"/>
    </source>
</evidence>
<dbReference type="SUPFAM" id="SSF56672">
    <property type="entry name" value="DNA/RNA polymerases"/>
    <property type="match status" value="1"/>
</dbReference>
<dbReference type="Pfam" id="PF13966">
    <property type="entry name" value="zf-RVT"/>
    <property type="match status" value="1"/>
</dbReference>
<gene>
    <name evidence="3" type="ORF">LSAT_V11C200090910</name>
</gene>
<dbReference type="InterPro" id="IPR036691">
    <property type="entry name" value="Endo/exonu/phosph_ase_sf"/>
</dbReference>
<accession>A0A9R1XVB2</accession>
<dbReference type="SUPFAM" id="SSF56219">
    <property type="entry name" value="DNase I-like"/>
    <property type="match status" value="1"/>
</dbReference>
<feature type="compositionally biased region" description="Polar residues" evidence="1">
    <location>
        <begin position="90"/>
        <end position="99"/>
    </location>
</feature>
<evidence type="ECO:0000313" key="3">
    <source>
        <dbReference type="EMBL" id="KAJ0220562.1"/>
    </source>
</evidence>
<dbReference type="CDD" id="cd01650">
    <property type="entry name" value="RT_nLTR_like"/>
    <property type="match status" value="1"/>
</dbReference>
<sequence length="1065" mass="121743">MNIFSNNIRGIGCEIKRCRIRDSRIQNCSFFVGLQETKSTEVKGKLDRQIWGSTNFQCEVIHPVGLSGGIASLWDPSLFGVFCCSPFTESNHPSSSNNLRLEPHRDSTGGEGADGETDVEVWGMWLRVRKKVCFVNVYAPQEPTKKKIMWSKLYDLINPDSESYWFVFGDFNVVRMPEERLGSVFCHNSAFHFNNFIHSSGLLEVKMGGRRFTFMSKAGDKHSKLDRYLVTPNVFDSWPSLSVMALPRVHSDHCAILLSSNQLDFGPSPFKFFNSWMKEPGKLRNLKEHIKSWRKETIEKARREQVDLVSKINGIDLLAETGQISDDLLRDRQNAYQKIMENEARRIEDLKQKSRTKWAIEICDPAAIKEVVFNHFAGRFAEPNKLRPKFISPNFKKLPPQVAKHLEDPFSLDEIKATIWACGSDKAPGPDGFSFSFLKQHWEVIGGDFYLAVKHFEATRYIDKGCNSSFITLIPKVQDPITINDFRPISLIGCLYKTISKVLAKRLKKVVHLVVSETQTTYIKNRHILDGPLILNEIIRWIKKNKRKAFTFKVDFEKSFDSLSWGYLDSVMQQMQFGSKWRTWIQGCLSSTRVSVLLNGLATSEFCMERGVRQGDPLSPFLFIIAAEGLHIAMESAKENGVFDGIQLPRHGPVISHLQYADDVVFMGMWLPENLKNLIRILRCFELASGLKINMSKCKLPPGRRIYGKNNTLETNHRKISDETHKMESFHFVLWGRLTLCKAVLSSLGSFYFSIYKAPMKVINSLEQIRMTFVWGGSIETRKMAWIAWDKTLAAKDRGGLGIGSLKAQNIALLGKWWWRFKNFPDSNWAVVIKAIHGLDGGLARPSAAKRRSSCWGTIVNIQNSLDKDQVSFSNHFQQVSNEDGSQKWTWTLSPAGLFTVSSLRSHIDNITLPFSDGNWMWNPLVPGKLNILAWRAGKDRLPSMDNLFKYGINSSNLCKMCNAAPESADHIFVGCLVSKEVWLQIGGHQRLLRIHEAIMLVFMWVIWRYRNVKAHGPNAKSHTMLASEVQALSHLWINARKRRCQNLCWNEWCSDPVLECYRKL</sequence>
<dbReference type="InterPro" id="IPR026960">
    <property type="entry name" value="RVT-Znf"/>
</dbReference>
<dbReference type="PANTHER" id="PTHR33116:SF77">
    <property type="entry name" value="RNA-DIRECTED DNA POLYMERASE"/>
    <property type="match status" value="1"/>
</dbReference>
<dbReference type="PANTHER" id="PTHR33116">
    <property type="entry name" value="REVERSE TRANSCRIPTASE ZINC-BINDING DOMAIN-CONTAINING PROTEIN-RELATED-RELATED"/>
    <property type="match status" value="1"/>
</dbReference>
<dbReference type="AlphaFoldDB" id="A0A9R1XVB2"/>
<proteinExistence type="predicted"/>
<dbReference type="InterPro" id="IPR000477">
    <property type="entry name" value="RT_dom"/>
</dbReference>
<dbReference type="EMBL" id="NBSK02000002">
    <property type="protein sequence ID" value="KAJ0220562.1"/>
    <property type="molecule type" value="Genomic_DNA"/>
</dbReference>
<evidence type="ECO:0000259" key="2">
    <source>
        <dbReference type="PROSITE" id="PS50878"/>
    </source>
</evidence>
<feature type="domain" description="Reverse transcriptase" evidence="2">
    <location>
        <begin position="455"/>
        <end position="711"/>
    </location>
</feature>